<gene>
    <name evidence="1" type="ORF">ETE84_15610</name>
</gene>
<dbReference type="RefSeq" id="WP_131729221.1">
    <property type="nucleotide sequence ID" value="NZ_BQTX01000012.1"/>
</dbReference>
<evidence type="ECO:0000313" key="1">
    <source>
        <dbReference type="EMBL" id="TCX60768.1"/>
    </source>
</evidence>
<organism evidence="1">
    <name type="scientific">Klebsiella quasipneumoniae</name>
    <dbReference type="NCBI Taxonomy" id="1463165"/>
    <lineage>
        <taxon>Bacteria</taxon>
        <taxon>Pseudomonadati</taxon>
        <taxon>Pseudomonadota</taxon>
        <taxon>Gammaproteobacteria</taxon>
        <taxon>Enterobacterales</taxon>
        <taxon>Enterobacteriaceae</taxon>
        <taxon>Klebsiella/Raoultella group</taxon>
        <taxon>Klebsiella</taxon>
        <taxon>Klebsiella pneumoniae complex</taxon>
    </lineage>
</organism>
<protein>
    <submittedName>
        <fullName evidence="1">Uncharacterized protein</fullName>
    </submittedName>
</protein>
<dbReference type="EMBL" id="SDCO01000008">
    <property type="protein sequence ID" value="TCX60768.1"/>
    <property type="molecule type" value="Genomic_DNA"/>
</dbReference>
<proteinExistence type="predicted"/>
<dbReference type="AlphaFoldDB" id="A0A483KDC2"/>
<comment type="caution">
    <text evidence="1">The sequence shown here is derived from an EMBL/GenBank/DDBJ whole genome shotgun (WGS) entry which is preliminary data.</text>
</comment>
<accession>A0A483KDC2</accession>
<sequence length="72" mass="8264">MRDNSSTITQKINITNPPLPAPCRWAFAENTHRMKEFHARAQKAPPNADLPGDAARRLYKKLYLTAVYILRI</sequence>
<name>A0A483KDC2_9ENTR</name>
<reference evidence="1" key="1">
    <citation type="submission" date="2019-01" db="EMBL/GenBank/DDBJ databases">
        <authorList>
            <person name="Lista F."/>
            <person name="Anselmo A."/>
        </authorList>
    </citation>
    <scope>NUCLEOTIDE SEQUENCE</scope>
    <source>
        <strain evidence="1">8S</strain>
    </source>
</reference>